<keyword evidence="2" id="KW-0812">Transmembrane</keyword>
<keyword evidence="2" id="KW-0472">Membrane</keyword>
<dbReference type="AlphaFoldDB" id="A0A1G2FTB2"/>
<dbReference type="EMBL" id="MHNF01000015">
    <property type="protein sequence ID" value="OGZ41283.1"/>
    <property type="molecule type" value="Genomic_DNA"/>
</dbReference>
<gene>
    <name evidence="3" type="ORF">A3B04_03755</name>
</gene>
<name>A0A1G2FTB2_9BACT</name>
<feature type="region of interest" description="Disordered" evidence="1">
    <location>
        <begin position="37"/>
        <end position="73"/>
    </location>
</feature>
<proteinExistence type="predicted"/>
<keyword evidence="2" id="KW-1133">Transmembrane helix</keyword>
<protein>
    <recommendedName>
        <fullName evidence="5">Dipeptidylpeptidase IV N-terminal domain-containing protein</fullName>
    </recommendedName>
</protein>
<comment type="caution">
    <text evidence="3">The sequence shown here is derived from an EMBL/GenBank/DDBJ whole genome shotgun (WGS) entry which is preliminary data.</text>
</comment>
<dbReference type="Gene3D" id="2.120.10.30">
    <property type="entry name" value="TolB, C-terminal domain"/>
    <property type="match status" value="1"/>
</dbReference>
<evidence type="ECO:0008006" key="5">
    <source>
        <dbReference type="Google" id="ProtNLM"/>
    </source>
</evidence>
<dbReference type="SUPFAM" id="SSF82171">
    <property type="entry name" value="DPP6 N-terminal domain-like"/>
    <property type="match status" value="1"/>
</dbReference>
<dbReference type="InterPro" id="IPR011042">
    <property type="entry name" value="6-blade_b-propeller_TolB-like"/>
</dbReference>
<reference evidence="3 4" key="1">
    <citation type="journal article" date="2016" name="Nat. Commun.">
        <title>Thousands of microbial genomes shed light on interconnected biogeochemical processes in an aquifer system.</title>
        <authorList>
            <person name="Anantharaman K."/>
            <person name="Brown C.T."/>
            <person name="Hug L.A."/>
            <person name="Sharon I."/>
            <person name="Castelle C.J."/>
            <person name="Probst A.J."/>
            <person name="Thomas B.C."/>
            <person name="Singh A."/>
            <person name="Wilkins M.J."/>
            <person name="Karaoz U."/>
            <person name="Brodie E.L."/>
            <person name="Williams K.H."/>
            <person name="Hubbard S.S."/>
            <person name="Banfield J.F."/>
        </authorList>
    </citation>
    <scope>NUCLEOTIDE SEQUENCE [LARGE SCALE GENOMIC DNA]</scope>
</reference>
<evidence type="ECO:0000313" key="3">
    <source>
        <dbReference type="EMBL" id="OGZ41283.1"/>
    </source>
</evidence>
<accession>A0A1G2FTB2</accession>
<feature type="transmembrane region" description="Helical" evidence="2">
    <location>
        <begin position="7"/>
        <end position="27"/>
    </location>
</feature>
<organism evidence="3 4">
    <name type="scientific">Candidatus Portnoybacteria bacterium RIFCSPLOWO2_02_FULL_39_11</name>
    <dbReference type="NCBI Taxonomy" id="1802001"/>
    <lineage>
        <taxon>Bacteria</taxon>
        <taxon>Candidatus Portnoyibacteriota</taxon>
    </lineage>
</organism>
<dbReference type="Proteomes" id="UP000177126">
    <property type="component" value="Unassembled WGS sequence"/>
</dbReference>
<sequence length="397" mass="43150">MNAKKALIIVSVLLVLSLGSLLVYNYFFRPTSPGAETGSGGALPSASPGQNAGTGSAGSLPGGTTGQTGQNQTALKIKPISKEAVLSPTIGEDGQTVKYYARANGHIWESDFLGANLKKISAATLNGLIKAVWSPDAGKVIGIFSDNDKIKKYFYDYTNNQSALLGEKVGFVAWSPDSKKIAYEFIDPVNGQNNISTANPDGTNYKNIFKTRLDNLIVEWPSKEKISLRQPPSGLAQGILYAINSATGDFNKILSDIYGLSIKWSPKADKILYSSTDDRGRNPKLTLSDETGANSKDLKLAGIADKCAWSKDDRTIFCALPQELSANAIWPDDYYKGLVILSDDFYKINLETGDKTKILGSSDQVSYDAQELFLSPKEDYLFFINKRDGLLYSLKTQ</sequence>
<evidence type="ECO:0000256" key="2">
    <source>
        <dbReference type="SAM" id="Phobius"/>
    </source>
</evidence>
<evidence type="ECO:0000313" key="4">
    <source>
        <dbReference type="Proteomes" id="UP000177126"/>
    </source>
</evidence>
<evidence type="ECO:0000256" key="1">
    <source>
        <dbReference type="SAM" id="MobiDB-lite"/>
    </source>
</evidence>